<dbReference type="InterPro" id="IPR000890">
    <property type="entry name" value="Aliphatic_acid_kin_short-chain"/>
</dbReference>
<comment type="similarity">
    <text evidence="1 9 10">Belongs to the acetokinase family.</text>
</comment>
<comment type="cofactor">
    <cofactor evidence="9">
        <name>Mg(2+)</name>
        <dbReference type="ChEBI" id="CHEBI:18420"/>
    </cofactor>
    <cofactor evidence="9">
        <name>Mn(2+)</name>
        <dbReference type="ChEBI" id="CHEBI:29035"/>
    </cofactor>
    <text evidence="9">Mg(2+). Can also accept Mn(2+).</text>
</comment>
<dbReference type="PANTHER" id="PTHR21060">
    <property type="entry name" value="ACETATE KINASE"/>
    <property type="match status" value="1"/>
</dbReference>
<evidence type="ECO:0000313" key="12">
    <source>
        <dbReference type="Proteomes" id="UP000004291"/>
    </source>
</evidence>
<dbReference type="InterPro" id="IPR004372">
    <property type="entry name" value="Ac/propionate_kinase"/>
</dbReference>
<dbReference type="PRINTS" id="PR00471">
    <property type="entry name" value="ACETATEKNASE"/>
</dbReference>
<organism evidence="11 12">
    <name type="scientific">Hoeflea phototrophica (strain DSM 17068 / NCIMB 14078 / DFL-43)</name>
    <dbReference type="NCBI Taxonomy" id="411684"/>
    <lineage>
        <taxon>Bacteria</taxon>
        <taxon>Pseudomonadati</taxon>
        <taxon>Pseudomonadota</taxon>
        <taxon>Alphaproteobacteria</taxon>
        <taxon>Hyphomicrobiales</taxon>
        <taxon>Rhizobiaceae</taxon>
        <taxon>Hoeflea</taxon>
    </lineage>
</organism>
<feature type="active site" description="Proton donor/acceptor" evidence="9">
    <location>
        <position position="146"/>
    </location>
</feature>
<evidence type="ECO:0000256" key="10">
    <source>
        <dbReference type="RuleBase" id="RU003835"/>
    </source>
</evidence>
<dbReference type="PANTHER" id="PTHR21060:SF21">
    <property type="entry name" value="ACETATE KINASE"/>
    <property type="match status" value="1"/>
</dbReference>
<evidence type="ECO:0000256" key="3">
    <source>
        <dbReference type="ARBA" id="ARBA00022679"/>
    </source>
</evidence>
<feature type="binding site" evidence="9">
    <location>
        <position position="373"/>
    </location>
    <ligand>
        <name>Mg(2+)</name>
        <dbReference type="ChEBI" id="CHEBI:18420"/>
    </ligand>
</feature>
<feature type="binding site" evidence="9">
    <location>
        <position position="13"/>
    </location>
    <ligand>
        <name>Mg(2+)</name>
        <dbReference type="ChEBI" id="CHEBI:18420"/>
    </ligand>
</feature>
<keyword evidence="5 9" id="KW-0547">Nucleotide-binding</keyword>
<feature type="binding site" evidence="9">
    <location>
        <begin position="277"/>
        <end position="279"/>
    </location>
    <ligand>
        <name>ATP</name>
        <dbReference type="ChEBI" id="CHEBI:30616"/>
    </ligand>
</feature>
<reference evidence="11 12" key="2">
    <citation type="submission" date="2012-06" db="EMBL/GenBank/DDBJ databases">
        <authorList>
            <person name="Fiebig A."/>
        </authorList>
    </citation>
    <scope>NUCLEOTIDE SEQUENCE [LARGE SCALE GENOMIC DNA]</scope>
    <source>
        <strain evidence="11 12">DFL-43</strain>
    </source>
</reference>
<evidence type="ECO:0000256" key="4">
    <source>
        <dbReference type="ARBA" id="ARBA00022723"/>
    </source>
</evidence>
<keyword evidence="4 9" id="KW-0479">Metal-binding</keyword>
<dbReference type="EMBL" id="ABIA03000004">
    <property type="protein sequence ID" value="EDQ34530.1"/>
    <property type="molecule type" value="Genomic_DNA"/>
</dbReference>
<dbReference type="Proteomes" id="UP000004291">
    <property type="component" value="Chromosome"/>
</dbReference>
<comment type="function">
    <text evidence="9">Catalyzes the formation of acetyl phosphate from acetate and ATP. Can also catalyze the reverse reaction.</text>
</comment>
<dbReference type="SUPFAM" id="SSF53067">
    <property type="entry name" value="Actin-like ATPase domain"/>
    <property type="match status" value="2"/>
</dbReference>
<dbReference type="GO" id="GO:0000287">
    <property type="term" value="F:magnesium ion binding"/>
    <property type="evidence" value="ECO:0007669"/>
    <property type="project" value="UniProtKB-UniRule"/>
</dbReference>
<accession>A9D1Z6</accession>
<keyword evidence="3 9" id="KW-0808">Transferase</keyword>
<comment type="catalytic activity">
    <reaction evidence="9">
        <text>acetate + ATP = acetyl phosphate + ADP</text>
        <dbReference type="Rhea" id="RHEA:11352"/>
        <dbReference type="ChEBI" id="CHEBI:22191"/>
        <dbReference type="ChEBI" id="CHEBI:30089"/>
        <dbReference type="ChEBI" id="CHEBI:30616"/>
        <dbReference type="ChEBI" id="CHEBI:456216"/>
        <dbReference type="EC" id="2.7.2.1"/>
    </reaction>
</comment>
<comment type="subunit">
    <text evidence="9">Homodimer.</text>
</comment>
<dbReference type="RefSeq" id="WP_007198969.1">
    <property type="nucleotide sequence ID" value="NZ_CM002917.1"/>
</dbReference>
<feature type="site" description="Transition state stabilizer" evidence="9">
    <location>
        <position position="235"/>
    </location>
</feature>
<dbReference type="GO" id="GO:0006085">
    <property type="term" value="P:acetyl-CoA biosynthetic process"/>
    <property type="evidence" value="ECO:0007669"/>
    <property type="project" value="UniProtKB-UniRule"/>
</dbReference>
<dbReference type="HAMAP" id="MF_00020">
    <property type="entry name" value="Acetate_kinase"/>
    <property type="match status" value="1"/>
</dbReference>
<comment type="subcellular location">
    <subcellularLocation>
        <location evidence="9">Cytoplasm</location>
    </subcellularLocation>
</comment>
<evidence type="ECO:0000256" key="6">
    <source>
        <dbReference type="ARBA" id="ARBA00022777"/>
    </source>
</evidence>
<dbReference type="GO" id="GO:0008776">
    <property type="term" value="F:acetate kinase activity"/>
    <property type="evidence" value="ECO:0007669"/>
    <property type="project" value="UniProtKB-UniRule"/>
</dbReference>
<feature type="binding site" evidence="9">
    <location>
        <position position="89"/>
    </location>
    <ligand>
        <name>substrate</name>
    </ligand>
</feature>
<dbReference type="GO" id="GO:0006083">
    <property type="term" value="P:acetate metabolic process"/>
    <property type="evidence" value="ECO:0007669"/>
    <property type="project" value="TreeGrafter"/>
</dbReference>
<name>A9D1Z6_HOEPD</name>
<keyword evidence="6 9" id="KW-0418">Kinase</keyword>
<dbReference type="PIRSF" id="PIRSF000722">
    <property type="entry name" value="Acetate_prop_kin"/>
    <property type="match status" value="1"/>
</dbReference>
<feature type="binding site" evidence="9">
    <location>
        <position position="20"/>
    </location>
    <ligand>
        <name>ATP</name>
        <dbReference type="ChEBI" id="CHEBI:30616"/>
    </ligand>
</feature>
<evidence type="ECO:0000256" key="8">
    <source>
        <dbReference type="ARBA" id="ARBA00022842"/>
    </source>
</evidence>
<feature type="binding site" evidence="9">
    <location>
        <begin position="202"/>
        <end position="206"/>
    </location>
    <ligand>
        <name>ATP</name>
        <dbReference type="ChEBI" id="CHEBI:30616"/>
    </ligand>
</feature>
<evidence type="ECO:0000313" key="11">
    <source>
        <dbReference type="EMBL" id="EDQ34530.1"/>
    </source>
</evidence>
<comment type="caution">
    <text evidence="11">The sequence shown here is derived from an EMBL/GenBank/DDBJ whole genome shotgun (WGS) entry which is preliminary data.</text>
</comment>
<protein>
    <recommendedName>
        <fullName evidence="9">Acetate kinase</fullName>
        <ecNumber evidence="9">2.7.2.1</ecNumber>
    </recommendedName>
    <alternativeName>
        <fullName evidence="9">Acetokinase</fullName>
    </alternativeName>
</protein>
<dbReference type="UniPathway" id="UPA00340">
    <property type="reaction ID" value="UER00458"/>
</dbReference>
<dbReference type="GO" id="GO:0005829">
    <property type="term" value="C:cytosol"/>
    <property type="evidence" value="ECO:0007669"/>
    <property type="project" value="TreeGrafter"/>
</dbReference>
<dbReference type="OrthoDB" id="9802453at2"/>
<dbReference type="InterPro" id="IPR023865">
    <property type="entry name" value="Aliphatic_acid_kinase_CS"/>
</dbReference>
<dbReference type="HOGENOM" id="CLU_020352_0_0_5"/>
<feature type="site" description="Transition state stabilizer" evidence="9">
    <location>
        <position position="177"/>
    </location>
</feature>
<dbReference type="GO" id="GO:0005524">
    <property type="term" value="F:ATP binding"/>
    <property type="evidence" value="ECO:0007669"/>
    <property type="project" value="UniProtKB-KW"/>
</dbReference>
<proteinExistence type="inferred from homology"/>
<sequence length="386" mass="40374">MTIGDQRSLLALNCGSSSIKFALFTPGLERTLSGLIEAIGRGQTPRLSISGEEARQFGATDQGHADLLPRLINDIILPHAGQITGIGHRVVHGGERFGAPVRIDVATRQAIAELAPLAPGHQPHNLAGIDAAAAALPGVGQVACFDTAFHTTVSAVRREMPLPRSYARQGLLRYGFHGLSYQHVAASLPALGLSQGRVIACHLGNGSSICAMMDGRSAWTSMGFTPLDGLMMGQRPGRLDPGAVLWLVDQHQGDTATVNSLLNKQSGLSGVSGLSGDMRTLLASDSADAAFAIEMFVDRLVQEIGTAAASIGGCDAIVFSGGIGENAAPIRDRTLECLSWLGFDCDPEANKAAAQCITTPDSSRHAYIIAADEEHVIAEAVARMLG</sequence>
<comment type="pathway">
    <text evidence="9">Metabolic intermediate biosynthesis; acetyl-CoA biosynthesis; acetyl-CoA from acetate: step 1/2.</text>
</comment>
<dbReference type="Pfam" id="PF00871">
    <property type="entry name" value="Acetate_kinase"/>
    <property type="match status" value="1"/>
</dbReference>
<evidence type="ECO:0000256" key="9">
    <source>
        <dbReference type="HAMAP-Rule" id="MF_00020"/>
    </source>
</evidence>
<keyword evidence="2 9" id="KW-0963">Cytoplasm</keyword>
<reference evidence="11 12" key="1">
    <citation type="submission" date="2007-10" db="EMBL/GenBank/DDBJ databases">
        <authorList>
            <person name="Wagner-Dobler I."/>
            <person name="Ferriera S."/>
            <person name="Johnson J."/>
            <person name="Kravitz S."/>
            <person name="Beeson K."/>
            <person name="Sutton G."/>
            <person name="Rogers Y.-H."/>
            <person name="Friedman R."/>
            <person name="Frazier M."/>
            <person name="Venter J.C."/>
        </authorList>
    </citation>
    <scope>NUCLEOTIDE SEQUENCE [LARGE SCALE GENOMIC DNA]</scope>
    <source>
        <strain evidence="11 12">DFL-43</strain>
    </source>
</reference>
<keyword evidence="8 9" id="KW-0460">Magnesium</keyword>
<evidence type="ECO:0000256" key="2">
    <source>
        <dbReference type="ARBA" id="ARBA00022490"/>
    </source>
</evidence>
<dbReference type="eggNOG" id="COG0282">
    <property type="taxonomic scope" value="Bacteria"/>
</dbReference>
<dbReference type="EC" id="2.7.2.1" evidence="9"/>
<evidence type="ECO:0000256" key="5">
    <source>
        <dbReference type="ARBA" id="ARBA00022741"/>
    </source>
</evidence>
<dbReference type="NCBIfam" id="TIGR00016">
    <property type="entry name" value="ackA"/>
    <property type="match status" value="1"/>
</dbReference>
<dbReference type="InterPro" id="IPR043129">
    <property type="entry name" value="ATPase_NBD"/>
</dbReference>
<keyword evidence="7 9" id="KW-0067">ATP-binding</keyword>
<dbReference type="STRING" id="411684.HPDFL43_16072"/>
<gene>
    <name evidence="9" type="primary">ackA</name>
    <name evidence="11" type="ORF">HPDFL43_16072</name>
</gene>
<dbReference type="PROSITE" id="PS01076">
    <property type="entry name" value="ACETATE_KINASE_2"/>
    <property type="match status" value="1"/>
</dbReference>
<dbReference type="AlphaFoldDB" id="A9D1Z6"/>
<evidence type="ECO:0000256" key="1">
    <source>
        <dbReference type="ARBA" id="ARBA00008748"/>
    </source>
</evidence>
<feature type="binding site" evidence="9">
    <location>
        <begin position="322"/>
        <end position="326"/>
    </location>
    <ligand>
        <name>ATP</name>
        <dbReference type="ChEBI" id="CHEBI:30616"/>
    </ligand>
</feature>
<keyword evidence="12" id="KW-1185">Reference proteome</keyword>
<evidence type="ECO:0000256" key="7">
    <source>
        <dbReference type="ARBA" id="ARBA00022840"/>
    </source>
</evidence>
<dbReference type="PROSITE" id="PS01075">
    <property type="entry name" value="ACETATE_KINASE_1"/>
    <property type="match status" value="1"/>
</dbReference>
<dbReference type="Gene3D" id="3.30.420.40">
    <property type="match status" value="2"/>
</dbReference>